<dbReference type="InParanoid" id="A0A3Q7PCY0"/>
<reference evidence="4" key="2">
    <citation type="submission" date="2025-08" db="UniProtKB">
        <authorList>
            <consortium name="RefSeq"/>
        </authorList>
    </citation>
    <scope>IDENTIFICATION</scope>
    <source>
        <tissue evidence="4">Blood</tissue>
    </source>
</reference>
<dbReference type="GO" id="GO:0005929">
    <property type="term" value="C:cilium"/>
    <property type="evidence" value="ECO:0007669"/>
    <property type="project" value="TreeGrafter"/>
</dbReference>
<dbReference type="AlphaFoldDB" id="A0A3Q7PCY0"/>
<proteinExistence type="predicted"/>
<name>A0A3Q7PCY0_CALUR</name>
<reference key="1">
    <citation type="submission" date="2019-01" db="UniProtKB">
        <authorList>
            <consortium name="RefSeq"/>
        </authorList>
    </citation>
    <scope>IDENTIFICATION</scope>
</reference>
<evidence type="ECO:0000259" key="2">
    <source>
        <dbReference type="Pfam" id="PF23355"/>
    </source>
</evidence>
<dbReference type="GO" id="GO:0060271">
    <property type="term" value="P:cilium assembly"/>
    <property type="evidence" value="ECO:0007669"/>
    <property type="project" value="TreeGrafter"/>
</dbReference>
<evidence type="ECO:0000313" key="3">
    <source>
        <dbReference type="Proteomes" id="UP000286641"/>
    </source>
</evidence>
<protein>
    <submittedName>
        <fullName evidence="4">Intraflagellar transport protein 52 homolog isoform X1</fullName>
    </submittedName>
</protein>
<dbReference type="Proteomes" id="UP000286641">
    <property type="component" value="Unplaced"/>
</dbReference>
<feature type="domain" description="IFT52 central" evidence="1">
    <location>
        <begin position="254"/>
        <end position="294"/>
    </location>
</feature>
<feature type="domain" description="IFT52 GIFT" evidence="2">
    <location>
        <begin position="17"/>
        <end position="149"/>
    </location>
</feature>
<accession>A0A3Q7PCY0</accession>
<evidence type="ECO:0000259" key="1">
    <source>
        <dbReference type="Pfam" id="PF23352"/>
    </source>
</evidence>
<dbReference type="InterPro" id="IPR039975">
    <property type="entry name" value="IFT52"/>
</dbReference>
<organism evidence="3 4">
    <name type="scientific">Callorhinus ursinus</name>
    <name type="common">Northern fur seal</name>
    <dbReference type="NCBI Taxonomy" id="34884"/>
    <lineage>
        <taxon>Eukaryota</taxon>
        <taxon>Metazoa</taxon>
        <taxon>Chordata</taxon>
        <taxon>Craniata</taxon>
        <taxon>Vertebrata</taxon>
        <taxon>Euteleostomi</taxon>
        <taxon>Mammalia</taxon>
        <taxon>Eutheria</taxon>
        <taxon>Laurasiatheria</taxon>
        <taxon>Carnivora</taxon>
        <taxon>Caniformia</taxon>
        <taxon>Pinnipedia</taxon>
        <taxon>Otariidae</taxon>
        <taxon>Callorhinus</taxon>
    </lineage>
</organism>
<dbReference type="RefSeq" id="XP_025731413.1">
    <property type="nucleotide sequence ID" value="XM_025875628.1"/>
</dbReference>
<dbReference type="GO" id="GO:0005814">
    <property type="term" value="C:centriole"/>
    <property type="evidence" value="ECO:0007669"/>
    <property type="project" value="TreeGrafter"/>
</dbReference>
<keyword evidence="3" id="KW-1185">Reference proteome</keyword>
<dbReference type="Pfam" id="PF23352">
    <property type="entry name" value="IFT52_central"/>
    <property type="match status" value="1"/>
</dbReference>
<dbReference type="PANTHER" id="PTHR12969:SF7">
    <property type="entry name" value="INTRAFLAGELLAR TRANSPORT PROTEIN 52 HOMOLOG"/>
    <property type="match status" value="1"/>
</dbReference>
<dbReference type="GO" id="GO:0030992">
    <property type="term" value="C:intraciliary transport particle B"/>
    <property type="evidence" value="ECO:0007669"/>
    <property type="project" value="TreeGrafter"/>
</dbReference>
<dbReference type="InterPro" id="IPR055458">
    <property type="entry name" value="IFT52_GIFT"/>
</dbReference>
<dbReference type="InterPro" id="IPR055460">
    <property type="entry name" value="IFT52_central"/>
</dbReference>
<evidence type="ECO:0000313" key="4">
    <source>
        <dbReference type="RefSeq" id="XP_025731413.1"/>
    </source>
</evidence>
<sequence>MVVIGPQVTMEKELRSTILFNASKKEVFTTNNGYKSLQKRLRSNWKIQSLKDEITSEKLIGVKLWITAGPREKFTAAEFEVLKKYLDGGGDILVMLGEGGESRFDTNINFLLEEYGIMVNNDAVVRNVYYKYFHPKEALVSNGVLNRALTFVYPFGATLSVMKPAVAVLSTGSVCFPLNRPILAFYHSKNQGGKLAVLGSCHMFSDQYLDKEENSKIMDVVFQWLTTGDIHLNQIDAEDPEISDYMMLPDTATLSERLRVCLQEGDENPRDFTTLFDLSIYQLDTTSLPKVIKSVPVALGAALRSILSVWFENLSLGTGVRVMAYVVCKTCSQVCDEADKDSWENWGGGRWRGNCGRLLCSRLRIRHLG</sequence>
<gene>
    <name evidence="4" type="primary">LOC112827215</name>
</gene>
<dbReference type="Pfam" id="PF23355">
    <property type="entry name" value="IFT52_GIFT"/>
    <property type="match status" value="1"/>
</dbReference>
<dbReference type="PANTHER" id="PTHR12969">
    <property type="entry name" value="NGD5/OSM-6/IFT52"/>
    <property type="match status" value="1"/>
</dbReference>
<dbReference type="GO" id="GO:0042073">
    <property type="term" value="P:intraciliary transport"/>
    <property type="evidence" value="ECO:0007669"/>
    <property type="project" value="TreeGrafter"/>
</dbReference>